<dbReference type="Ensembl" id="ENSRNOT00000088908.3">
    <property type="protein sequence ID" value="ENSRNOP00000075483.1"/>
    <property type="gene ID" value="ENSRNOG00000062621.2"/>
</dbReference>
<keyword evidence="5" id="KW-0735">Signal-anchor</keyword>
<dbReference type="VEuPathDB" id="HostDB:ENSRNOG00000061664"/>
<evidence type="ECO:0000256" key="5">
    <source>
        <dbReference type="ARBA" id="ARBA00022968"/>
    </source>
</evidence>
<dbReference type="Gene3D" id="3.10.100.10">
    <property type="entry name" value="Mannose-Binding Protein A, subunit A"/>
    <property type="match status" value="1"/>
</dbReference>
<dbReference type="PROSITE" id="PS50041">
    <property type="entry name" value="C_TYPE_LECTIN_2"/>
    <property type="match status" value="1"/>
</dbReference>
<keyword evidence="8" id="KW-1015">Disulfide bond</keyword>
<dbReference type="RefSeq" id="XP_038963968.1">
    <property type="nucleotide sequence ID" value="XM_039108040.2"/>
</dbReference>
<dbReference type="GO" id="GO:0007155">
    <property type="term" value="P:cell adhesion"/>
    <property type="evidence" value="ECO:0007669"/>
    <property type="project" value="UniProtKB-KW"/>
</dbReference>
<dbReference type="Bgee" id="ENSRNOG00000048253">
    <property type="expression patterns" value="Expressed in spleen and 1 other cell type or tissue"/>
</dbReference>
<reference evidence="14 15" key="1">
    <citation type="journal article" date="2004" name="Nature">
        <title>Genome sequence of the Brown Norway rat yields insights into mammalian evolution.</title>
        <authorList>
            <consortium name="Rat Genome Sequencing Project Consortium"/>
            <person name="Gibbs R.A."/>
            <person name="Weinstock G.M."/>
            <person name="Metzker M.L."/>
            <person name="Muzny D.M."/>
            <person name="Sodergren E.J."/>
            <person name="Scherer S."/>
            <person name="Scott G."/>
            <person name="Steffen D."/>
            <person name="Worley K.C."/>
            <person name="Burch P.E."/>
            <person name="Okwuonu G."/>
            <person name="Hines S."/>
            <person name="Lewis L."/>
            <person name="Deramo C."/>
            <person name="Delgado O."/>
            <person name="Dugan-Rocha S."/>
            <person name="Miner G."/>
            <person name="Morgan M."/>
            <person name="Hawes A."/>
            <person name="Gill R."/>
            <person name="Holt R.A."/>
            <person name="Adams M.D."/>
            <person name="Amanatides P.G."/>
            <person name="Baden-Tillson H."/>
            <person name="Barnstead M."/>
            <person name="Chin S."/>
            <person name="Evans C.A."/>
            <person name="Ferriera S."/>
            <person name="Fosler C."/>
            <person name="Glodek A."/>
            <person name="Gu Z."/>
            <person name="Jennings D."/>
            <person name="Kraft C.L."/>
            <person name="Nguyen T."/>
            <person name="Pfannkoch C.M."/>
            <person name="Sitter C."/>
            <person name="Sutton G.G."/>
            <person name="Venter J.C."/>
            <person name="Woodage T."/>
            <person name="Smith D."/>
            <person name="Lee H.-M."/>
            <person name="Gustafson E."/>
            <person name="Cahill P."/>
            <person name="Kana A."/>
            <person name="Doucette-Stamm L."/>
            <person name="Weinstock K."/>
            <person name="Fechtel K."/>
            <person name="Weiss R.B."/>
            <person name="Dunn D.M."/>
            <person name="Green E.D."/>
            <person name="Blakesley R.W."/>
            <person name="Bouffard G.G."/>
            <person name="De Jong P.J."/>
            <person name="Osoegawa K."/>
            <person name="Zhu B."/>
            <person name="Marra M."/>
            <person name="Schein J."/>
            <person name="Bosdet I."/>
            <person name="Fjell C."/>
            <person name="Jones S."/>
            <person name="Krzywinski M."/>
            <person name="Mathewson C."/>
            <person name="Siddiqui A."/>
            <person name="Wye N."/>
            <person name="McPherson J."/>
            <person name="Zhao S."/>
            <person name="Fraser C.M."/>
            <person name="Shetty J."/>
            <person name="Shatsman S."/>
            <person name="Geer K."/>
            <person name="Chen Y."/>
            <person name="Abramzon S."/>
            <person name="Nierman W.C."/>
            <person name="Havlak P.H."/>
            <person name="Chen R."/>
            <person name="Durbin K.J."/>
            <person name="Egan A."/>
            <person name="Ren Y."/>
            <person name="Song X.-Z."/>
            <person name="Li B."/>
            <person name="Liu Y."/>
            <person name="Qin X."/>
            <person name="Cawley S."/>
            <person name="Cooney A.J."/>
            <person name="D'Souza L.M."/>
            <person name="Martin K."/>
            <person name="Wu J.Q."/>
            <person name="Gonzalez-Garay M.L."/>
            <person name="Jackson A.R."/>
            <person name="Kalafus K.J."/>
            <person name="McLeod M.P."/>
            <person name="Milosavljevic A."/>
            <person name="Virk D."/>
            <person name="Volkov A."/>
            <person name="Wheeler D.A."/>
            <person name="Zhang Z."/>
            <person name="Bailey J.A."/>
            <person name="Eichler E.E."/>
            <person name="Tuzun E."/>
            <person name="Birney E."/>
            <person name="Mongin E."/>
            <person name="Ureta-Vidal A."/>
            <person name="Woodwark C."/>
            <person name="Zdobnov E."/>
            <person name="Bork P."/>
            <person name="Suyama M."/>
            <person name="Torrents D."/>
            <person name="Alexandersson M."/>
            <person name="Trask B.J."/>
            <person name="Young J.M."/>
            <person name="Huang H."/>
            <person name="Wang H."/>
            <person name="Xing H."/>
            <person name="Daniels S."/>
            <person name="Gietzen D."/>
            <person name="Schmidt J."/>
            <person name="Stevens K."/>
            <person name="Vitt U."/>
            <person name="Wingrove J."/>
            <person name="Camara F."/>
            <person name="Mar Alba M."/>
            <person name="Abril J.F."/>
            <person name="Guigo R."/>
            <person name="Smit A."/>
            <person name="Dubchak I."/>
            <person name="Rubin E.M."/>
            <person name="Couronne O."/>
            <person name="Poliakov A."/>
            <person name="Huebner N."/>
            <person name="Ganten D."/>
            <person name="Goesele C."/>
            <person name="Hummel O."/>
            <person name="Kreitler T."/>
            <person name="Lee Y.-A."/>
            <person name="Monti J."/>
            <person name="Schulz H."/>
            <person name="Zimdahl H."/>
            <person name="Himmelbauer H."/>
            <person name="Lehrach H."/>
            <person name="Jacob H.J."/>
            <person name="Bromberg S."/>
            <person name="Gullings-Handley J."/>
            <person name="Jensen-Seaman M.I."/>
            <person name="Kwitek A.E."/>
            <person name="Lazar J."/>
            <person name="Pasko D."/>
            <person name="Tonellato P.J."/>
            <person name="Twigger S."/>
            <person name="Ponting C.P."/>
            <person name="Duarte J.M."/>
            <person name="Rice S."/>
            <person name="Goodstadt L."/>
            <person name="Beatson S.A."/>
            <person name="Emes R.D."/>
            <person name="Winter E.E."/>
            <person name="Webber C."/>
            <person name="Brandt P."/>
            <person name="Nyakatura G."/>
            <person name="Adetobi M."/>
            <person name="Chiaromonte F."/>
            <person name="Elnitski L."/>
            <person name="Eswara P."/>
            <person name="Hardison R.C."/>
            <person name="Hou M."/>
            <person name="Kolbe D."/>
            <person name="Makova K."/>
            <person name="Miller W."/>
            <person name="Nekrutenko A."/>
            <person name="Riemer C."/>
            <person name="Schwartz S."/>
            <person name="Taylor J."/>
            <person name="Yang S."/>
            <person name="Zhang Y."/>
            <person name="Lindpaintner K."/>
            <person name="Andrews T.D."/>
            <person name="Caccamo M."/>
            <person name="Clamp M."/>
            <person name="Clarke L."/>
            <person name="Curwen V."/>
            <person name="Durbin R.M."/>
            <person name="Eyras E."/>
            <person name="Searle S.M."/>
            <person name="Cooper G.M."/>
            <person name="Batzoglou S."/>
            <person name="Brudno M."/>
            <person name="Sidow A."/>
            <person name="Stone E.A."/>
            <person name="Payseur B.A."/>
            <person name="Bourque G."/>
            <person name="Lopez-Otin C."/>
            <person name="Puente X.S."/>
            <person name="Chakrabarti K."/>
            <person name="Chatterji S."/>
            <person name="Dewey C."/>
            <person name="Pachter L."/>
            <person name="Bray N."/>
            <person name="Yap V.B."/>
            <person name="Caspi A."/>
            <person name="Tesler G."/>
            <person name="Pevzner P.A."/>
            <person name="Haussler D."/>
            <person name="Roskin K.M."/>
            <person name="Baertsch R."/>
            <person name="Clawson H."/>
            <person name="Furey T.S."/>
            <person name="Hinrichs A.S."/>
            <person name="Karolchik D."/>
            <person name="Kent W.J."/>
            <person name="Rosenbloom K.R."/>
            <person name="Trumbower H."/>
            <person name="Weirauch M."/>
            <person name="Cooper D.N."/>
            <person name="Stenson P.D."/>
            <person name="Ma B."/>
            <person name="Brent M."/>
            <person name="Arumugam M."/>
            <person name="Shteynberg D."/>
            <person name="Copley R.R."/>
            <person name="Taylor M.S."/>
            <person name="Riethman H."/>
            <person name="Mudunuri U."/>
            <person name="Peterson J."/>
            <person name="Guyer M."/>
            <person name="Felsenfeld A."/>
            <person name="Old S."/>
            <person name="Mockrin S."/>
            <person name="Collins F.S."/>
        </authorList>
    </citation>
    <scope>NUCLEOTIDE SEQUENCE [LARGE SCALE GENOMIC DNA]</scope>
    <source>
        <strain evidence="14 15">Brown Norway</strain>
    </source>
</reference>
<feature type="domain" description="C-type lectin" evidence="12">
    <location>
        <begin position="150"/>
        <end position="258"/>
    </location>
</feature>
<keyword evidence="7 11" id="KW-0472">Membrane</keyword>
<reference evidence="14" key="3">
    <citation type="submission" date="2025-05" db="UniProtKB">
        <authorList>
            <consortium name="Ensembl"/>
        </authorList>
    </citation>
    <scope>IDENTIFICATION</scope>
    <source>
        <strain evidence="14">Brown Norway</strain>
    </source>
</reference>
<keyword evidence="15" id="KW-1185">Reference proteome</keyword>
<dbReference type="SUPFAM" id="SSF56436">
    <property type="entry name" value="C-type lectin-like"/>
    <property type="match status" value="1"/>
</dbReference>
<dbReference type="GO" id="GO:0030246">
    <property type="term" value="F:carbohydrate binding"/>
    <property type="evidence" value="ECO:0007669"/>
    <property type="project" value="UniProtKB-KW"/>
</dbReference>
<keyword evidence="9 13" id="KW-0675">Receptor</keyword>
<organism evidence="13">
    <name type="scientific">Rattus norvegicus</name>
    <name type="common">Rat</name>
    <dbReference type="NCBI Taxonomy" id="10116"/>
    <lineage>
        <taxon>Eukaryota</taxon>
        <taxon>Metazoa</taxon>
        <taxon>Chordata</taxon>
        <taxon>Craniata</taxon>
        <taxon>Vertebrata</taxon>
        <taxon>Euteleostomi</taxon>
        <taxon>Mammalia</taxon>
        <taxon>Eutheria</taxon>
        <taxon>Euarchontoglires</taxon>
        <taxon>Glires</taxon>
        <taxon>Rodentia</taxon>
        <taxon>Myomorpha</taxon>
        <taxon>Muroidea</taxon>
        <taxon>Muridae</taxon>
        <taxon>Murinae</taxon>
        <taxon>Rattus</taxon>
    </lineage>
</organism>
<proteinExistence type="evidence at transcript level"/>
<evidence type="ECO:0000256" key="3">
    <source>
        <dbReference type="ARBA" id="ARBA00022734"/>
    </source>
</evidence>
<protein>
    <submittedName>
        <fullName evidence="13">Immunoreceptor Ly49i7</fullName>
    </submittedName>
    <submittedName>
        <fullName evidence="14">Ly49 inhibitory receptor 7</fullName>
    </submittedName>
</protein>
<evidence type="ECO:0000256" key="11">
    <source>
        <dbReference type="SAM" id="Phobius"/>
    </source>
</evidence>
<dbReference type="GeneTree" id="ENSGT00390000008117"/>
<evidence type="ECO:0000313" key="13">
    <source>
        <dbReference type="EMBL" id="AAV74346.1"/>
    </source>
</evidence>
<evidence type="ECO:0000256" key="4">
    <source>
        <dbReference type="ARBA" id="ARBA00022889"/>
    </source>
</evidence>
<sequence length="272" mass="31884">MSEQEVTYSSLRFSKSSRLHNQVKPEETRGPREAGHRECYVPWHLIVIALGILCTLLLVTVAVLVTNIFQYSQENHELQETLNQHNCSAMQNDIDLKEEMLRKKAIECSPGNDLLELLNREQNRWYSKTKTVINSLQHTSNEIETHWFCYGIKCYYFIKDRKTWHGCKRICQNSNLSLLKIDDEDERKFLQQQVIPDNYWIGLSYEKEKNKWAWIENGPSELASNTKIFNERDGACVFLSKTKLDSIDCNNLYSCICGKRLNKFPDLLFNEC</sequence>
<keyword evidence="4" id="KW-0130">Cell adhesion</keyword>
<dbReference type="KEGG" id="rno:494210"/>
<dbReference type="InterPro" id="IPR013600">
    <property type="entry name" value="Ly49_N"/>
</dbReference>
<dbReference type="InterPro" id="IPR016187">
    <property type="entry name" value="CTDL_fold"/>
</dbReference>
<accession>Q5MPP5</accession>
<evidence type="ECO:0000256" key="7">
    <source>
        <dbReference type="ARBA" id="ARBA00023136"/>
    </source>
</evidence>
<dbReference type="HOGENOM" id="CLU_049894_1_0_1"/>
<dbReference type="GO" id="GO:0009986">
    <property type="term" value="C:cell surface"/>
    <property type="evidence" value="ECO:0000318"/>
    <property type="project" value="GO_Central"/>
</dbReference>
<dbReference type="Proteomes" id="UP000002494">
    <property type="component" value="Chromosome 4"/>
</dbReference>
<gene>
    <name evidence="14 16" type="primary">Ly49i7</name>
</gene>
<dbReference type="GeneID" id="494210"/>
<dbReference type="PANTHER" id="PTHR46329:SF4">
    <property type="entry name" value="KILLER CELL LECTIN-LIKE RECEPTOR, SUBFAMILY A, MEMBER 17"/>
    <property type="match status" value="1"/>
</dbReference>
<name>Q5MPP5_RAT</name>
<dbReference type="UCSC" id="RGD:1359302">
    <property type="organism name" value="rat"/>
</dbReference>
<dbReference type="SMR" id="Q5MPP5"/>
<keyword evidence="10" id="KW-0325">Glycoprotein</keyword>
<dbReference type="GO" id="GO:0038023">
    <property type="term" value="F:signaling receptor activity"/>
    <property type="evidence" value="ECO:0000318"/>
    <property type="project" value="GO_Central"/>
</dbReference>
<dbReference type="OrthoDB" id="2142683at2759"/>
<evidence type="ECO:0000256" key="2">
    <source>
        <dbReference type="ARBA" id="ARBA00022692"/>
    </source>
</evidence>
<evidence type="ECO:0000256" key="1">
    <source>
        <dbReference type="ARBA" id="ARBA00004606"/>
    </source>
</evidence>
<evidence type="ECO:0000259" key="12">
    <source>
        <dbReference type="PROSITE" id="PS50041"/>
    </source>
</evidence>
<dbReference type="PANTHER" id="PTHR46329">
    <property type="entry name" value="KILLER CELL LECTIN-LIKE RECEPTOR 2"/>
    <property type="match status" value="1"/>
</dbReference>
<dbReference type="InterPro" id="IPR033992">
    <property type="entry name" value="NKR-like_CTLD"/>
</dbReference>
<evidence type="ECO:0000256" key="10">
    <source>
        <dbReference type="ARBA" id="ARBA00023180"/>
    </source>
</evidence>
<evidence type="ECO:0000313" key="16">
    <source>
        <dbReference type="RGD" id="1359302"/>
    </source>
</evidence>
<dbReference type="SMART" id="SM00034">
    <property type="entry name" value="CLECT"/>
    <property type="match status" value="1"/>
</dbReference>
<evidence type="ECO:0000256" key="6">
    <source>
        <dbReference type="ARBA" id="ARBA00022989"/>
    </source>
</evidence>
<reference evidence="13" key="2">
    <citation type="journal article" date="2005" name="Eur. J. Immunol.">
        <title>The genes and gene organization of the Ly49 region of the rat natural killer cell gene complex.</title>
        <authorList>
            <person name="Nylenna O."/>
            <person name="Naper C."/>
            <person name="Vaage J.T."/>
            <person name="Woon P.Y."/>
            <person name="Gauguier D."/>
            <person name="Dissen E."/>
            <person name="Ryan J.C."/>
            <person name="Fossum S."/>
        </authorList>
    </citation>
    <scope>NUCLEOTIDE SEQUENCE</scope>
    <source>
        <strain evidence="13">DA</strain>
    </source>
</reference>
<dbReference type="EMBL" id="AY659934">
    <property type="protein sequence ID" value="AAV74346.1"/>
    <property type="molecule type" value="mRNA"/>
</dbReference>
<dbReference type="eggNOG" id="KOG4297">
    <property type="taxonomic scope" value="Eukaryota"/>
</dbReference>
<evidence type="ECO:0000313" key="15">
    <source>
        <dbReference type="Proteomes" id="UP000002494"/>
    </source>
</evidence>
<dbReference type="RefSeq" id="NP_001009500.1">
    <property type="nucleotide sequence ID" value="NM_001009500.2"/>
</dbReference>
<evidence type="ECO:0000313" key="14">
    <source>
        <dbReference type="Ensembl" id="ENSRNOP00000075483.1"/>
    </source>
</evidence>
<dbReference type="FunFam" id="3.10.100.10:FF:000053">
    <property type="entry name" value="Killer cell lectin-like receptor 3"/>
    <property type="match status" value="1"/>
</dbReference>
<dbReference type="RGD" id="1359302">
    <property type="gene designation" value="Ly49i7"/>
</dbReference>
<dbReference type="OMA" id="INFKIMS"/>
<keyword evidence="3" id="KW-0430">Lectin</keyword>
<dbReference type="InterPro" id="IPR052013">
    <property type="entry name" value="Mouse_KLRs"/>
</dbReference>
<dbReference type="GO" id="GO:0005886">
    <property type="term" value="C:plasma membrane"/>
    <property type="evidence" value="ECO:0007669"/>
    <property type="project" value="UniProtKB-ARBA"/>
</dbReference>
<dbReference type="Pfam" id="PF08391">
    <property type="entry name" value="Ly49"/>
    <property type="match status" value="1"/>
</dbReference>
<dbReference type="InterPro" id="IPR016186">
    <property type="entry name" value="C-type_lectin-like/link_sf"/>
</dbReference>
<dbReference type="PaxDb" id="10116-ENSRNOP00000065392"/>
<dbReference type="CTD" id="494210"/>
<dbReference type="Pfam" id="PF00059">
    <property type="entry name" value="Lectin_C"/>
    <property type="match status" value="1"/>
</dbReference>
<keyword evidence="2 11" id="KW-0812">Transmembrane</keyword>
<dbReference type="AGR" id="RGD:1359302"/>
<keyword evidence="6 11" id="KW-1133">Transmembrane helix</keyword>
<evidence type="ECO:0000256" key="8">
    <source>
        <dbReference type="ARBA" id="ARBA00023157"/>
    </source>
</evidence>
<dbReference type="InterPro" id="IPR001304">
    <property type="entry name" value="C-type_lectin-like"/>
</dbReference>
<dbReference type="AlphaFoldDB" id="Q5MPP5"/>
<comment type="subcellular location">
    <subcellularLocation>
        <location evidence="1">Membrane</location>
        <topology evidence="1">Single-pass type II membrane protein</topology>
    </subcellularLocation>
</comment>
<dbReference type="STRING" id="10116.ENSRNOP00000065392"/>
<evidence type="ECO:0000256" key="9">
    <source>
        <dbReference type="ARBA" id="ARBA00023170"/>
    </source>
</evidence>
<dbReference type="CDD" id="cd03593">
    <property type="entry name" value="CLECT_NK_receptors_like"/>
    <property type="match status" value="1"/>
</dbReference>
<feature type="transmembrane region" description="Helical" evidence="11">
    <location>
        <begin position="43"/>
        <end position="69"/>
    </location>
</feature>